<dbReference type="SUPFAM" id="SSF46894">
    <property type="entry name" value="C-terminal effector domain of the bipartite response regulators"/>
    <property type="match status" value="1"/>
</dbReference>
<dbReference type="Proteomes" id="UP001176891">
    <property type="component" value="Unassembled WGS sequence"/>
</dbReference>
<dbReference type="EMBL" id="JAUOEM010000005">
    <property type="protein sequence ID" value="MDO5988916.1"/>
    <property type="molecule type" value="Genomic_DNA"/>
</dbReference>
<protein>
    <recommendedName>
        <fullName evidence="3">HTH luxR-type domain-containing protein</fullName>
    </recommendedName>
</protein>
<accession>A0ABT8X4K9</accession>
<reference evidence="1" key="1">
    <citation type="submission" date="2023-07" db="EMBL/GenBank/DDBJ databases">
        <title>Two novel species in the genus Flavivirga.</title>
        <authorList>
            <person name="Kwon K."/>
        </authorList>
    </citation>
    <scope>NUCLEOTIDE SEQUENCE</scope>
    <source>
        <strain evidence="1">KACC 14157</strain>
    </source>
</reference>
<keyword evidence="2" id="KW-1185">Reference proteome</keyword>
<gene>
    <name evidence="1" type="ORF">Q4Q39_16015</name>
</gene>
<organism evidence="1 2">
    <name type="scientific">Flavivirga amylovorans</name>
    <dbReference type="NCBI Taxonomy" id="870486"/>
    <lineage>
        <taxon>Bacteria</taxon>
        <taxon>Pseudomonadati</taxon>
        <taxon>Bacteroidota</taxon>
        <taxon>Flavobacteriia</taxon>
        <taxon>Flavobacteriales</taxon>
        <taxon>Flavobacteriaceae</taxon>
        <taxon>Flavivirga</taxon>
    </lineage>
</organism>
<sequence>MECSTIELTNTERYFLRLSVLNFDNKYIANFLSLRKKDLSNIKKALKIKFNTKDWVALIQKAFELGILKERDYVDSTVKKIALEYASKIINDSKGVPSGYKLPKSTLLDFDNTVTNTLKRMKIALK</sequence>
<proteinExistence type="predicted"/>
<evidence type="ECO:0008006" key="3">
    <source>
        <dbReference type="Google" id="ProtNLM"/>
    </source>
</evidence>
<name>A0ABT8X4K9_9FLAO</name>
<dbReference type="Gene3D" id="1.10.10.10">
    <property type="entry name" value="Winged helix-like DNA-binding domain superfamily/Winged helix DNA-binding domain"/>
    <property type="match status" value="1"/>
</dbReference>
<dbReference type="RefSeq" id="WP_303283568.1">
    <property type="nucleotide sequence ID" value="NZ_BAABCZ010000004.1"/>
</dbReference>
<evidence type="ECO:0000313" key="1">
    <source>
        <dbReference type="EMBL" id="MDO5988916.1"/>
    </source>
</evidence>
<comment type="caution">
    <text evidence="1">The sequence shown here is derived from an EMBL/GenBank/DDBJ whole genome shotgun (WGS) entry which is preliminary data.</text>
</comment>
<dbReference type="InterPro" id="IPR036388">
    <property type="entry name" value="WH-like_DNA-bd_sf"/>
</dbReference>
<evidence type="ECO:0000313" key="2">
    <source>
        <dbReference type="Proteomes" id="UP001176891"/>
    </source>
</evidence>
<dbReference type="InterPro" id="IPR016032">
    <property type="entry name" value="Sig_transdc_resp-reg_C-effctor"/>
</dbReference>